<reference evidence="2" key="2">
    <citation type="submission" date="2023-01" db="EMBL/GenBank/DDBJ databases">
        <title>Draft genome sequence of Algimonas ampicilliniresistens strain NBRC 108219.</title>
        <authorList>
            <person name="Sun Q."/>
            <person name="Mori K."/>
        </authorList>
    </citation>
    <scope>NUCLEOTIDE SEQUENCE</scope>
    <source>
        <strain evidence="2">NBRC 108219</strain>
    </source>
</reference>
<proteinExistence type="predicted"/>
<feature type="signal peptide" evidence="1">
    <location>
        <begin position="1"/>
        <end position="18"/>
    </location>
</feature>
<accession>A0ABQ5VAU7</accession>
<organism evidence="2 3">
    <name type="scientific">Algimonas ampicilliniresistens</name>
    <dbReference type="NCBI Taxonomy" id="1298735"/>
    <lineage>
        <taxon>Bacteria</taxon>
        <taxon>Pseudomonadati</taxon>
        <taxon>Pseudomonadota</taxon>
        <taxon>Alphaproteobacteria</taxon>
        <taxon>Maricaulales</taxon>
        <taxon>Robiginitomaculaceae</taxon>
        <taxon>Algimonas</taxon>
    </lineage>
</organism>
<evidence type="ECO:0000256" key="1">
    <source>
        <dbReference type="SAM" id="SignalP"/>
    </source>
</evidence>
<reference evidence="2" key="1">
    <citation type="journal article" date="2014" name="Int. J. Syst. Evol. Microbiol.">
        <title>Complete genome of a new Firmicutes species belonging to the dominant human colonic microbiota ('Ruminococcus bicirculans') reveals two chromosomes and a selective capacity to utilize plant glucans.</title>
        <authorList>
            <consortium name="NISC Comparative Sequencing Program"/>
            <person name="Wegmann U."/>
            <person name="Louis P."/>
            <person name="Goesmann A."/>
            <person name="Henrissat B."/>
            <person name="Duncan S.H."/>
            <person name="Flint H.J."/>
        </authorList>
    </citation>
    <scope>NUCLEOTIDE SEQUENCE</scope>
    <source>
        <strain evidence="2">NBRC 108219</strain>
    </source>
</reference>
<dbReference type="Proteomes" id="UP001161391">
    <property type="component" value="Unassembled WGS sequence"/>
</dbReference>
<evidence type="ECO:0000313" key="3">
    <source>
        <dbReference type="Proteomes" id="UP001161391"/>
    </source>
</evidence>
<feature type="chain" id="PRO_5047439802" description="Lipoprotein" evidence="1">
    <location>
        <begin position="19"/>
        <end position="152"/>
    </location>
</feature>
<keyword evidence="1" id="KW-0732">Signal</keyword>
<keyword evidence="3" id="KW-1185">Reference proteome</keyword>
<name>A0ABQ5VAU7_9PROT</name>
<dbReference type="RefSeq" id="WP_284389740.1">
    <property type="nucleotide sequence ID" value="NZ_BSNK01000002.1"/>
</dbReference>
<protein>
    <recommendedName>
        <fullName evidence="4">Lipoprotein</fullName>
    </recommendedName>
</protein>
<comment type="caution">
    <text evidence="2">The sequence shown here is derived from an EMBL/GenBank/DDBJ whole genome shotgun (WGS) entry which is preliminary data.</text>
</comment>
<sequence length="152" mass="16316">MKDKTASRLNLFSGALMALGLTGCASLVGQNQTLASESDLSPAGAWVSSEDKSDCMTQPITYFASDGTVLVFLSKNGDIHSFGQWRVAGDTLSMTHNDFPLDATGMSNAAVKLDILQLDGRTFTTRNGEGEVRFRTRCSNIELDPIDAHTGH</sequence>
<gene>
    <name evidence="2" type="ORF">GCM10007853_17530</name>
</gene>
<evidence type="ECO:0000313" key="2">
    <source>
        <dbReference type="EMBL" id="GLQ23879.1"/>
    </source>
</evidence>
<evidence type="ECO:0008006" key="4">
    <source>
        <dbReference type="Google" id="ProtNLM"/>
    </source>
</evidence>
<dbReference type="EMBL" id="BSNK01000002">
    <property type="protein sequence ID" value="GLQ23879.1"/>
    <property type="molecule type" value="Genomic_DNA"/>
</dbReference>
<dbReference type="PROSITE" id="PS51257">
    <property type="entry name" value="PROKAR_LIPOPROTEIN"/>
    <property type="match status" value="1"/>
</dbReference>